<dbReference type="Gene3D" id="1.10.630.10">
    <property type="entry name" value="Cytochrome P450"/>
    <property type="match status" value="1"/>
</dbReference>
<evidence type="ECO:0000256" key="1">
    <source>
        <dbReference type="ARBA" id="ARBA00001971"/>
    </source>
</evidence>
<dbReference type="Gramene" id="PVH36122">
    <property type="protein sequence ID" value="PVH36122"/>
    <property type="gene ID" value="PAHAL_6G003500"/>
</dbReference>
<dbReference type="InterPro" id="IPR036396">
    <property type="entry name" value="Cyt_P450_sf"/>
</dbReference>
<evidence type="ECO:0000256" key="13">
    <source>
        <dbReference type="PIRSR" id="PIRSR602401-1"/>
    </source>
</evidence>
<dbReference type="Proteomes" id="UP000243499">
    <property type="component" value="Chromosome 6"/>
</dbReference>
<dbReference type="GO" id="GO:0016705">
    <property type="term" value="F:oxidoreductase activity, acting on paired donors, with incorporation or reduction of molecular oxygen"/>
    <property type="evidence" value="ECO:0007669"/>
    <property type="project" value="InterPro"/>
</dbReference>
<evidence type="ECO:0000256" key="3">
    <source>
        <dbReference type="ARBA" id="ARBA00005179"/>
    </source>
</evidence>
<keyword evidence="10 13" id="KW-0408">Iron</keyword>
<keyword evidence="11 14" id="KW-0503">Monooxygenase</keyword>
<dbReference type="AlphaFoldDB" id="A0A2T8IEN2"/>
<dbReference type="PANTHER" id="PTHR47955">
    <property type="entry name" value="CYTOCHROME P450 FAMILY 71 PROTEIN"/>
    <property type="match status" value="1"/>
</dbReference>
<accession>A0A2T8IEN2</accession>
<evidence type="ECO:0000256" key="11">
    <source>
        <dbReference type="ARBA" id="ARBA00023033"/>
    </source>
</evidence>
<dbReference type="FunFam" id="1.10.630.10:FF:000055">
    <property type="entry name" value="Cytochrome P450 71A26"/>
    <property type="match status" value="1"/>
</dbReference>
<dbReference type="EMBL" id="CM008051">
    <property type="protein sequence ID" value="PVH36122.1"/>
    <property type="molecule type" value="Genomic_DNA"/>
</dbReference>
<dbReference type="GO" id="GO:0020037">
    <property type="term" value="F:heme binding"/>
    <property type="evidence" value="ECO:0007669"/>
    <property type="project" value="InterPro"/>
</dbReference>
<proteinExistence type="inferred from homology"/>
<dbReference type="PRINTS" id="PR00385">
    <property type="entry name" value="P450"/>
</dbReference>
<evidence type="ECO:0000256" key="9">
    <source>
        <dbReference type="ARBA" id="ARBA00023002"/>
    </source>
</evidence>
<evidence type="ECO:0000256" key="4">
    <source>
        <dbReference type="ARBA" id="ARBA00010617"/>
    </source>
</evidence>
<feature type="binding site" description="axial binding residue" evidence="13">
    <location>
        <position position="409"/>
    </location>
    <ligand>
        <name>heme</name>
        <dbReference type="ChEBI" id="CHEBI:30413"/>
    </ligand>
    <ligandPart>
        <name>Fe</name>
        <dbReference type="ChEBI" id="CHEBI:18248"/>
    </ligandPart>
</feature>
<gene>
    <name evidence="15" type="ORF">PAHAL_6G003500</name>
</gene>
<comment type="similarity">
    <text evidence="4 14">Belongs to the cytochrome P450 family.</text>
</comment>
<comment type="subcellular location">
    <subcellularLocation>
        <location evidence="2">Membrane</location>
    </subcellularLocation>
</comment>
<dbReference type="GO" id="GO:0005506">
    <property type="term" value="F:iron ion binding"/>
    <property type="evidence" value="ECO:0007669"/>
    <property type="project" value="InterPro"/>
</dbReference>
<dbReference type="PRINTS" id="PR00463">
    <property type="entry name" value="EP450I"/>
</dbReference>
<keyword evidence="12" id="KW-0472">Membrane</keyword>
<keyword evidence="5 13" id="KW-0349">Heme</keyword>
<dbReference type="InterPro" id="IPR001128">
    <property type="entry name" value="Cyt_P450"/>
</dbReference>
<dbReference type="CDD" id="cd11072">
    <property type="entry name" value="CYP71-like"/>
    <property type="match status" value="1"/>
</dbReference>
<dbReference type="Pfam" id="PF00067">
    <property type="entry name" value="p450"/>
    <property type="match status" value="1"/>
</dbReference>
<evidence type="ECO:0000256" key="8">
    <source>
        <dbReference type="ARBA" id="ARBA00022989"/>
    </source>
</evidence>
<organism evidence="15">
    <name type="scientific">Panicum hallii</name>
    <dbReference type="NCBI Taxonomy" id="206008"/>
    <lineage>
        <taxon>Eukaryota</taxon>
        <taxon>Viridiplantae</taxon>
        <taxon>Streptophyta</taxon>
        <taxon>Embryophyta</taxon>
        <taxon>Tracheophyta</taxon>
        <taxon>Spermatophyta</taxon>
        <taxon>Magnoliopsida</taxon>
        <taxon>Liliopsida</taxon>
        <taxon>Poales</taxon>
        <taxon>Poaceae</taxon>
        <taxon>PACMAD clade</taxon>
        <taxon>Panicoideae</taxon>
        <taxon>Panicodae</taxon>
        <taxon>Paniceae</taxon>
        <taxon>Panicinae</taxon>
        <taxon>Panicum</taxon>
        <taxon>Panicum sect. Panicum</taxon>
    </lineage>
</organism>
<reference evidence="15" key="1">
    <citation type="submission" date="2018-04" db="EMBL/GenBank/DDBJ databases">
        <title>WGS assembly of Panicum hallii.</title>
        <authorList>
            <person name="Lovell J."/>
            <person name="Jenkins J."/>
            <person name="Lowry D."/>
            <person name="Mamidi S."/>
            <person name="Sreedasyam A."/>
            <person name="Weng X."/>
            <person name="Barry K."/>
            <person name="Bonette J."/>
            <person name="Campitelli B."/>
            <person name="Daum C."/>
            <person name="Gordon S."/>
            <person name="Gould B."/>
            <person name="Lipzen A."/>
            <person name="Macqueen A."/>
            <person name="Palacio-Mejia J."/>
            <person name="Plott C."/>
            <person name="Shakirov E."/>
            <person name="Shu S."/>
            <person name="Yoshinaga Y."/>
            <person name="Zane M."/>
            <person name="Rokhsar D."/>
            <person name="Grimwood J."/>
            <person name="Schmutz J."/>
            <person name="Juenger T."/>
        </authorList>
    </citation>
    <scope>NUCLEOTIDE SEQUENCE [LARGE SCALE GENOMIC DNA]</scope>
    <source>
        <strain evidence="15">FIL2</strain>
    </source>
</reference>
<keyword evidence="9 14" id="KW-0560">Oxidoreductase</keyword>
<dbReference type="PROSITE" id="PS00086">
    <property type="entry name" value="CYTOCHROME_P450"/>
    <property type="match status" value="1"/>
</dbReference>
<protein>
    <submittedName>
        <fullName evidence="15">Uncharacterized protein</fullName>
    </submittedName>
</protein>
<sequence>MAMALLGYLQQQQQLLVVHGTVAAQPLLLLLLSHGRDGLLLLHLGSAPTLVVSSPSAAEAVLRTHDHVLASRTWSPVADIIFYGLTDVAFAPYGERWRQARKLLTTHMLSAKKVHSFRHGRLEEVRVVLARIRDAAATAPRTVVDMTGLLGGYTNDVVSRAVLGESHREGGRNRLFGELSEINVSLLLAKLELLRKLICAKAKRVHRRWDQLFDKLIDEHQRERKRASSSQHEQQEEITDQDFIHVLLSVREEYGLTMDGVKAILVDMFEAGIETAHLVLDYAMAELMINKHVMTQLQKEVRRCAPAGNDMVVMEEDLSNMAYLKAVVKETLRLHPPVPLLVPHLSIADCEVNGYPVPSGTRVFVNVWSLGRDPEFMPERFLEGGCAADVDMKGKDFQFLSFGSGRRICPGINFGVATVEIMLANLMYHFDWDLQDDMTELFGLTLRRKEKLILVSKVST</sequence>
<dbReference type="GO" id="GO:0016020">
    <property type="term" value="C:membrane"/>
    <property type="evidence" value="ECO:0007669"/>
    <property type="project" value="UniProtKB-SubCell"/>
</dbReference>
<evidence type="ECO:0000256" key="7">
    <source>
        <dbReference type="ARBA" id="ARBA00022723"/>
    </source>
</evidence>
<keyword evidence="6" id="KW-0812">Transmembrane</keyword>
<dbReference type="InterPro" id="IPR017972">
    <property type="entry name" value="Cyt_P450_CS"/>
</dbReference>
<evidence type="ECO:0000256" key="2">
    <source>
        <dbReference type="ARBA" id="ARBA00004370"/>
    </source>
</evidence>
<keyword evidence="8" id="KW-1133">Transmembrane helix</keyword>
<keyword evidence="7 13" id="KW-0479">Metal-binding</keyword>
<evidence type="ECO:0000256" key="10">
    <source>
        <dbReference type="ARBA" id="ARBA00023004"/>
    </source>
</evidence>
<comment type="cofactor">
    <cofactor evidence="1 13">
        <name>heme</name>
        <dbReference type="ChEBI" id="CHEBI:30413"/>
    </cofactor>
</comment>
<evidence type="ECO:0000256" key="6">
    <source>
        <dbReference type="ARBA" id="ARBA00022692"/>
    </source>
</evidence>
<dbReference type="InterPro" id="IPR002401">
    <property type="entry name" value="Cyt_P450_E_grp-I"/>
</dbReference>
<dbReference type="SUPFAM" id="SSF48264">
    <property type="entry name" value="Cytochrome P450"/>
    <property type="match status" value="1"/>
</dbReference>
<evidence type="ECO:0000256" key="12">
    <source>
        <dbReference type="ARBA" id="ARBA00023136"/>
    </source>
</evidence>
<name>A0A2T8IEN2_9POAL</name>
<comment type="pathway">
    <text evidence="3">Secondary metabolite biosynthesis.</text>
</comment>
<evidence type="ECO:0000256" key="14">
    <source>
        <dbReference type="RuleBase" id="RU000461"/>
    </source>
</evidence>
<dbReference type="GO" id="GO:0004497">
    <property type="term" value="F:monooxygenase activity"/>
    <property type="evidence" value="ECO:0007669"/>
    <property type="project" value="UniProtKB-KW"/>
</dbReference>
<evidence type="ECO:0000313" key="15">
    <source>
        <dbReference type="EMBL" id="PVH36122.1"/>
    </source>
</evidence>
<evidence type="ECO:0000256" key="5">
    <source>
        <dbReference type="ARBA" id="ARBA00022617"/>
    </source>
</evidence>
<dbReference type="PANTHER" id="PTHR47955:SF14">
    <property type="entry name" value="OS01G0543600 PROTEIN"/>
    <property type="match status" value="1"/>
</dbReference>